<dbReference type="InterPro" id="IPR016084">
    <property type="entry name" value="Haem_Oase-like_multi-hlx"/>
</dbReference>
<name>A0A1E3GRT2_9GAMM</name>
<organism evidence="1 2">
    <name type="scientific">Methylophaga muralis</name>
    <dbReference type="NCBI Taxonomy" id="291169"/>
    <lineage>
        <taxon>Bacteria</taxon>
        <taxon>Pseudomonadati</taxon>
        <taxon>Pseudomonadota</taxon>
        <taxon>Gammaproteobacteria</taxon>
        <taxon>Thiotrichales</taxon>
        <taxon>Piscirickettsiaceae</taxon>
        <taxon>Methylophaga</taxon>
    </lineage>
</organism>
<protein>
    <submittedName>
        <fullName evidence="1">Heme oxygenase</fullName>
    </submittedName>
</protein>
<evidence type="ECO:0000313" key="2">
    <source>
        <dbReference type="Proteomes" id="UP000094379"/>
    </source>
</evidence>
<keyword evidence="2" id="KW-1185">Reference proteome</keyword>
<dbReference type="PATRIC" id="fig|291169.3.peg.2142"/>
<dbReference type="GO" id="GO:0006788">
    <property type="term" value="P:heme oxidation"/>
    <property type="evidence" value="ECO:0007669"/>
    <property type="project" value="InterPro"/>
</dbReference>
<accession>A0A1E3GRT2</accession>
<reference evidence="1 2" key="1">
    <citation type="submission" date="2016-07" db="EMBL/GenBank/DDBJ databases">
        <title>Draft Genome Sequence of Methylophaga muralis Bur 1.</title>
        <authorList>
            <person name="Vasilenko O.V."/>
            <person name="Doronina N.V."/>
            <person name="Shmareva M.N."/>
            <person name="Tarlachkov S.V."/>
            <person name="Mustakhimov I."/>
            <person name="Trotsenko Y.A."/>
        </authorList>
    </citation>
    <scope>NUCLEOTIDE SEQUENCE [LARGE SCALE GENOMIC DNA]</scope>
    <source>
        <strain evidence="1 2">Bur 1</strain>
    </source>
</reference>
<sequence>MTQSVDSEVFSVYLKEGTHAIHDQLDRRVMQLNPFADNAHYQGFLRMQLRLHSAGEQVYHNQQINNLIPEIEQRSRLNAVLQDCADLAIPIELQQHDQQLGQLFKITDPYAGLGWLYTIEGSTLGAAMLLKHVKNSLGLSETYGARHMAAHSDGRATHWREFKAILDSLTLNDLQRKQALDAAKQAFYFVTETVDEIMVTGKKEVAG</sequence>
<dbReference type="Pfam" id="PF01126">
    <property type="entry name" value="Heme_oxygenase"/>
    <property type="match status" value="1"/>
</dbReference>
<dbReference type="RefSeq" id="WP_069296543.1">
    <property type="nucleotide sequence ID" value="NZ_MCRI01000027.1"/>
</dbReference>
<dbReference type="EMBL" id="MCRI01000027">
    <property type="protein sequence ID" value="ODN66111.1"/>
    <property type="molecule type" value="Genomic_DNA"/>
</dbReference>
<evidence type="ECO:0000313" key="1">
    <source>
        <dbReference type="EMBL" id="ODN66111.1"/>
    </source>
</evidence>
<dbReference type="GO" id="GO:0004392">
    <property type="term" value="F:heme oxygenase (decyclizing) activity"/>
    <property type="evidence" value="ECO:0007669"/>
    <property type="project" value="InterPro"/>
</dbReference>
<comment type="caution">
    <text evidence="1">The sequence shown here is derived from an EMBL/GenBank/DDBJ whole genome shotgun (WGS) entry which is preliminary data.</text>
</comment>
<dbReference type="AlphaFoldDB" id="A0A1E3GRT2"/>
<dbReference type="CDD" id="cd19166">
    <property type="entry name" value="HemeO-bac"/>
    <property type="match status" value="1"/>
</dbReference>
<dbReference type="Proteomes" id="UP000094379">
    <property type="component" value="Unassembled WGS sequence"/>
</dbReference>
<dbReference type="SUPFAM" id="SSF48613">
    <property type="entry name" value="Heme oxygenase-like"/>
    <property type="match status" value="1"/>
</dbReference>
<gene>
    <name evidence="1" type="ORF">A9E74_02130</name>
</gene>
<dbReference type="Gene3D" id="1.20.910.10">
    <property type="entry name" value="Heme oxygenase-like"/>
    <property type="match status" value="1"/>
</dbReference>
<dbReference type="InterPro" id="IPR016053">
    <property type="entry name" value="Haem_Oase-like"/>
</dbReference>
<proteinExistence type="predicted"/>
<dbReference type="STRING" id="291169.A9E74_02130"/>